<evidence type="ECO:0000313" key="2">
    <source>
        <dbReference type="EMBL" id="KAF9586323.1"/>
    </source>
</evidence>
<accession>A0A9P6G2I5</accession>
<name>A0A9P6G2I5_9FUNG</name>
<dbReference type="AlphaFoldDB" id="A0A9P6G2I5"/>
<dbReference type="PANTHER" id="PTHR19303">
    <property type="entry name" value="TRANSPOSON"/>
    <property type="match status" value="1"/>
</dbReference>
<reference evidence="2" key="1">
    <citation type="journal article" date="2020" name="Fungal Divers.">
        <title>Resolving the Mortierellaceae phylogeny through synthesis of multi-gene phylogenetics and phylogenomics.</title>
        <authorList>
            <person name="Vandepol N."/>
            <person name="Liber J."/>
            <person name="Desiro A."/>
            <person name="Na H."/>
            <person name="Kennedy M."/>
            <person name="Barry K."/>
            <person name="Grigoriev I.V."/>
            <person name="Miller A.N."/>
            <person name="O'Donnell K."/>
            <person name="Stajich J.E."/>
            <person name="Bonito G."/>
        </authorList>
    </citation>
    <scope>NUCLEOTIDE SEQUENCE</scope>
    <source>
        <strain evidence="2">KOD1015</strain>
    </source>
</reference>
<dbReference type="OrthoDB" id="2446582at2759"/>
<evidence type="ECO:0000313" key="3">
    <source>
        <dbReference type="Proteomes" id="UP000780801"/>
    </source>
</evidence>
<comment type="caution">
    <text evidence="2">The sequence shown here is derived from an EMBL/GenBank/DDBJ whole genome shotgun (WGS) entry which is preliminary data.</text>
</comment>
<keyword evidence="3" id="KW-1185">Reference proteome</keyword>
<dbReference type="EMBL" id="JAABOA010000045">
    <property type="protein sequence ID" value="KAF9586323.1"/>
    <property type="molecule type" value="Genomic_DNA"/>
</dbReference>
<sequence length="319" mass="36147">MQDAAKSIFTILADEKDPDDVSKDTTPCFSVSWFDDFKKHHNITYVKLRGEAGSVDLEKIEPELEAIRARCARYSPDNIYNCDKTGLYLKQLDPKSHTTVGDTTAGVKADKNCRHNNTDYSNPDTKTLWKHLDVVRLPVNSTSVTQPLDVEVISVFKRVFLGMLCRKTSVVRTLTDDKVISDGQAWDLIPSPEIMHATIRSMPITDNERIIHESSTKRLRLADQERLYFEHLVAETSAEKGWEIKGAAESDILATFMEEETLSDMPLHDPNSTENDDQQGVAMRVLLQVTFSSLSQMGFPNTREDNLFILPRVCETLFM</sequence>
<dbReference type="Pfam" id="PF03184">
    <property type="entry name" value="DDE_1"/>
    <property type="match status" value="1"/>
</dbReference>
<dbReference type="InterPro" id="IPR004875">
    <property type="entry name" value="DDE_SF_endonuclease_dom"/>
</dbReference>
<dbReference type="GO" id="GO:0003677">
    <property type="term" value="F:DNA binding"/>
    <property type="evidence" value="ECO:0007669"/>
    <property type="project" value="TreeGrafter"/>
</dbReference>
<organism evidence="2 3">
    <name type="scientific">Lunasporangiospora selenospora</name>
    <dbReference type="NCBI Taxonomy" id="979761"/>
    <lineage>
        <taxon>Eukaryota</taxon>
        <taxon>Fungi</taxon>
        <taxon>Fungi incertae sedis</taxon>
        <taxon>Mucoromycota</taxon>
        <taxon>Mortierellomycotina</taxon>
        <taxon>Mortierellomycetes</taxon>
        <taxon>Mortierellales</taxon>
        <taxon>Mortierellaceae</taxon>
        <taxon>Lunasporangiospora</taxon>
    </lineage>
</organism>
<dbReference type="Proteomes" id="UP000780801">
    <property type="component" value="Unassembled WGS sequence"/>
</dbReference>
<proteinExistence type="predicted"/>
<feature type="domain" description="DDE-1" evidence="1">
    <location>
        <begin position="109"/>
        <end position="168"/>
    </location>
</feature>
<dbReference type="InterPro" id="IPR050863">
    <property type="entry name" value="CenT-Element_Derived"/>
</dbReference>
<gene>
    <name evidence="2" type="ORF">BGW38_006945</name>
</gene>
<evidence type="ECO:0000259" key="1">
    <source>
        <dbReference type="Pfam" id="PF03184"/>
    </source>
</evidence>
<dbReference type="GO" id="GO:0005634">
    <property type="term" value="C:nucleus"/>
    <property type="evidence" value="ECO:0007669"/>
    <property type="project" value="TreeGrafter"/>
</dbReference>
<protein>
    <recommendedName>
        <fullName evidence="1">DDE-1 domain-containing protein</fullName>
    </recommendedName>
</protein>
<dbReference type="PANTHER" id="PTHR19303:SF73">
    <property type="entry name" value="PROTEIN PDC2"/>
    <property type="match status" value="1"/>
</dbReference>